<organism evidence="1 2">
    <name type="scientific">Chitinophaga niastensis</name>
    <dbReference type="NCBI Taxonomy" id="536980"/>
    <lineage>
        <taxon>Bacteria</taxon>
        <taxon>Pseudomonadati</taxon>
        <taxon>Bacteroidota</taxon>
        <taxon>Chitinophagia</taxon>
        <taxon>Chitinophagales</taxon>
        <taxon>Chitinophagaceae</taxon>
        <taxon>Chitinophaga</taxon>
    </lineage>
</organism>
<accession>A0A2P8HC10</accession>
<dbReference type="AlphaFoldDB" id="A0A2P8HC10"/>
<dbReference type="EMBL" id="PYAW01000007">
    <property type="protein sequence ID" value="PSL43756.1"/>
    <property type="molecule type" value="Genomic_DNA"/>
</dbReference>
<dbReference type="RefSeq" id="WP_106530736.1">
    <property type="nucleotide sequence ID" value="NZ_PYAW01000007.1"/>
</dbReference>
<dbReference type="Proteomes" id="UP000240971">
    <property type="component" value="Unassembled WGS sequence"/>
</dbReference>
<sequence>MNRRKAIGSILLLAGAGTAVISGFRFHQLYKTPDLRKLSEYRALIAALAETIIPETDTPGAKAAGVDAFIINMVMDCTSKKEQNKFIEGLDEVTAYTYRKYHRSFVDSSANEQQAVAAYFEKRDRPYKGIAGKVSHKLMGDSFFIILKKYTVMGYCTSQIGATRGLAYDYVPGKYIGCVTLQPGQKCWATD</sequence>
<comment type="caution">
    <text evidence="1">The sequence shown here is derived from an EMBL/GenBank/DDBJ whole genome shotgun (WGS) entry which is preliminary data.</text>
</comment>
<reference evidence="1 2" key="1">
    <citation type="submission" date="2018-03" db="EMBL/GenBank/DDBJ databases">
        <title>Genomic Encyclopedia of Archaeal and Bacterial Type Strains, Phase II (KMG-II): from individual species to whole genera.</title>
        <authorList>
            <person name="Goeker M."/>
        </authorList>
    </citation>
    <scope>NUCLEOTIDE SEQUENCE [LARGE SCALE GENOMIC DNA]</scope>
    <source>
        <strain evidence="1 2">DSM 24859</strain>
    </source>
</reference>
<proteinExistence type="predicted"/>
<protein>
    <submittedName>
        <fullName evidence="1">Gluconate 2-dehydrogenase subunit 3-like protein</fullName>
    </submittedName>
</protein>
<dbReference type="Pfam" id="PF13618">
    <property type="entry name" value="Gluconate_2-dh3"/>
    <property type="match status" value="1"/>
</dbReference>
<name>A0A2P8HC10_CHINA</name>
<dbReference type="OrthoDB" id="6385145at2"/>
<dbReference type="InterPro" id="IPR027056">
    <property type="entry name" value="Gluconate_2DH_su3"/>
</dbReference>
<keyword evidence="2" id="KW-1185">Reference proteome</keyword>
<gene>
    <name evidence="1" type="ORF">CLV51_10766</name>
</gene>
<evidence type="ECO:0000313" key="1">
    <source>
        <dbReference type="EMBL" id="PSL43756.1"/>
    </source>
</evidence>
<evidence type="ECO:0000313" key="2">
    <source>
        <dbReference type="Proteomes" id="UP000240971"/>
    </source>
</evidence>